<evidence type="ECO:0000256" key="1">
    <source>
        <dbReference type="SAM" id="SignalP"/>
    </source>
</evidence>
<reference evidence="2" key="2">
    <citation type="journal article" date="2021" name="PeerJ">
        <title>Extensive microbial diversity within the chicken gut microbiome revealed by metagenomics and culture.</title>
        <authorList>
            <person name="Gilroy R."/>
            <person name="Ravi A."/>
            <person name="Getino M."/>
            <person name="Pursley I."/>
            <person name="Horton D.L."/>
            <person name="Alikhan N.F."/>
            <person name="Baker D."/>
            <person name="Gharbi K."/>
            <person name="Hall N."/>
            <person name="Watson M."/>
            <person name="Adriaenssens E.M."/>
            <person name="Foster-Nyarko E."/>
            <person name="Jarju S."/>
            <person name="Secka A."/>
            <person name="Antonio M."/>
            <person name="Oren A."/>
            <person name="Chaudhuri R.R."/>
            <person name="La Ragione R."/>
            <person name="Hildebrand F."/>
            <person name="Pallen M.J."/>
        </authorList>
    </citation>
    <scope>NUCLEOTIDE SEQUENCE</scope>
    <source>
        <strain evidence="2">ChiW17-6978</strain>
    </source>
</reference>
<keyword evidence="1" id="KW-0732">Signal</keyword>
<dbReference type="PROSITE" id="PS51257">
    <property type="entry name" value="PROKAR_LIPOPROTEIN"/>
    <property type="match status" value="1"/>
</dbReference>
<feature type="signal peptide" evidence="1">
    <location>
        <begin position="1"/>
        <end position="17"/>
    </location>
</feature>
<protein>
    <recommendedName>
        <fullName evidence="4">Lipoprotein</fullName>
    </recommendedName>
</protein>
<evidence type="ECO:0008006" key="4">
    <source>
        <dbReference type="Google" id="ProtNLM"/>
    </source>
</evidence>
<proteinExistence type="predicted"/>
<evidence type="ECO:0000313" key="2">
    <source>
        <dbReference type="EMBL" id="HIT50057.1"/>
    </source>
</evidence>
<gene>
    <name evidence="2" type="ORF">IAD46_03420</name>
</gene>
<accession>A0A9D1KJ19</accession>
<dbReference type="AlphaFoldDB" id="A0A9D1KJ19"/>
<comment type="caution">
    <text evidence="2">The sequence shown here is derived from an EMBL/GenBank/DDBJ whole genome shotgun (WGS) entry which is preliminary data.</text>
</comment>
<evidence type="ECO:0000313" key="3">
    <source>
        <dbReference type="Proteomes" id="UP000886758"/>
    </source>
</evidence>
<reference evidence="2" key="1">
    <citation type="submission" date="2020-10" db="EMBL/GenBank/DDBJ databases">
        <authorList>
            <person name="Gilroy R."/>
        </authorList>
    </citation>
    <scope>NUCLEOTIDE SEQUENCE</scope>
    <source>
        <strain evidence="2">ChiW17-6978</strain>
    </source>
</reference>
<dbReference type="Proteomes" id="UP000886758">
    <property type="component" value="Unassembled WGS sequence"/>
</dbReference>
<sequence>MKLKSFLLVILAFLSFALIGCGDQKAPEKGYISEEKLEDDIISLFESQSSYSKVAYTGSMNFLAIVSDRIDDEVDFTDSTDVYSVDSSSYYLQVPLHITPENWFTEAVADDKLPASTKYRLQDKIHRTLGLDEIYYYERTDGGFYVKAFAVNKPLIIDKNNNNITMRAKWNITIEYDKNGYLVSEFFETINAHHDPDSKSCYGSATYTFR</sequence>
<organism evidence="2 3">
    <name type="scientific">Candidatus Pelethenecus faecipullorum</name>
    <dbReference type="NCBI Taxonomy" id="2840900"/>
    <lineage>
        <taxon>Bacteria</taxon>
        <taxon>Bacillati</taxon>
        <taxon>Mycoplasmatota</taxon>
        <taxon>Mollicutes</taxon>
        <taxon>Candidatus Pelethenecus</taxon>
    </lineage>
</organism>
<feature type="chain" id="PRO_5039686885" description="Lipoprotein" evidence="1">
    <location>
        <begin position="18"/>
        <end position="210"/>
    </location>
</feature>
<dbReference type="EMBL" id="DVLF01000107">
    <property type="protein sequence ID" value="HIT50057.1"/>
    <property type="molecule type" value="Genomic_DNA"/>
</dbReference>
<name>A0A9D1KJ19_9MOLU</name>